<feature type="domain" description="Phage shock protein PspC N-terminal" evidence="8">
    <location>
        <begin position="104"/>
        <end position="162"/>
    </location>
</feature>
<dbReference type="RefSeq" id="WP_138078618.1">
    <property type="nucleotide sequence ID" value="NZ_CP040004.1"/>
</dbReference>
<feature type="transmembrane region" description="Helical" evidence="7">
    <location>
        <begin position="113"/>
        <end position="132"/>
    </location>
</feature>
<feature type="transmembrane region" description="Helical" evidence="7">
    <location>
        <begin position="277"/>
        <end position="299"/>
    </location>
</feature>
<dbReference type="AlphaFoldDB" id="A0A4P9A2N0"/>
<reference evidence="9 10" key="1">
    <citation type="submission" date="2019-04" db="EMBL/GenBank/DDBJ databases">
        <title>Saccharibacteria TM7 genomes.</title>
        <authorList>
            <person name="Bor B."/>
            <person name="He X."/>
            <person name="Chen T."/>
            <person name="Dewhirst F.E."/>
        </authorList>
    </citation>
    <scope>NUCLEOTIDE SEQUENCE [LARGE SCALE GENOMIC DNA]</scope>
    <source>
        <strain evidence="9 10">BB001</strain>
    </source>
</reference>
<evidence type="ECO:0000256" key="4">
    <source>
        <dbReference type="ARBA" id="ARBA00022989"/>
    </source>
</evidence>
<dbReference type="PANTHER" id="PTHR33885:SF3">
    <property type="entry name" value="PHAGE SHOCK PROTEIN C"/>
    <property type="match status" value="1"/>
</dbReference>
<dbReference type="Pfam" id="PF04024">
    <property type="entry name" value="PspC"/>
    <property type="match status" value="1"/>
</dbReference>
<dbReference type="InterPro" id="IPR052027">
    <property type="entry name" value="PspC"/>
</dbReference>
<accession>A0A4P9A2N0</accession>
<evidence type="ECO:0000313" key="10">
    <source>
        <dbReference type="Proteomes" id="UP000310639"/>
    </source>
</evidence>
<dbReference type="GO" id="GO:0005886">
    <property type="term" value="C:plasma membrane"/>
    <property type="evidence" value="ECO:0007669"/>
    <property type="project" value="UniProtKB-SubCell"/>
</dbReference>
<organism evidence="9 10">
    <name type="scientific">Candidatus Nanosynbacter featherlites</name>
    <dbReference type="NCBI Taxonomy" id="2572088"/>
    <lineage>
        <taxon>Bacteria</taxon>
        <taxon>Candidatus Saccharimonadota</taxon>
        <taxon>Candidatus Saccharimonadia</taxon>
        <taxon>Candidatus Nanosynbacterales</taxon>
        <taxon>Candidatus Nanosynbacteraceae</taxon>
        <taxon>Candidatus Nanosynbacter</taxon>
    </lineage>
</organism>
<dbReference type="KEGG" id="nft:FBF37_00980"/>
<name>A0A4P9A2N0_9BACT</name>
<evidence type="ECO:0000256" key="2">
    <source>
        <dbReference type="ARBA" id="ARBA00022475"/>
    </source>
</evidence>
<feature type="transmembrane region" description="Helical" evidence="7">
    <location>
        <begin position="204"/>
        <end position="231"/>
    </location>
</feature>
<dbReference type="Proteomes" id="UP000310639">
    <property type="component" value="Chromosome"/>
</dbReference>
<evidence type="ECO:0000259" key="8">
    <source>
        <dbReference type="Pfam" id="PF04024"/>
    </source>
</evidence>
<evidence type="ECO:0000256" key="1">
    <source>
        <dbReference type="ARBA" id="ARBA00004162"/>
    </source>
</evidence>
<feature type="region of interest" description="Disordered" evidence="6">
    <location>
        <begin position="418"/>
        <end position="437"/>
    </location>
</feature>
<sequence>MKEITRIHLAKTPFSVEVDAKKSLEQYLDSIQKNMHAEPEAMREIEARMVELLAERGVSKDGVISHDDVLAVQKQMGEPQDFADGEVPEMSDDAAEAGASKPTKRLMRDPDNAILGGVCAGIAAYWGINPLWVRLLFIFSPFITLGASLLIYIVLWISMPEAQTAAEKLQMRGEEVTLDSLKNFSFTDNKKTQVKNTFIKVSQVFVSLMLIMITFGLLVAVPVGLFAGVSVISWMDGFAAQPWALGLLISALVGGAAAVTLFGVLTASAIKWKFTRTALIAVVISTVIGAFCISSSAIFGTQTLRELARDEERLTKTMTVELPKNLEGVKYADVTSNGLVDRQVISSQETKVEVKYFSRKDGKAPKVQAVVEGDTLKINIEHDSQLSCLNESFFWGVHCGGITRVTVYGSLQLKPGDQGSGDSVPYPGSSRTNGAFL</sequence>
<keyword evidence="3 7" id="KW-0812">Transmembrane</keyword>
<feature type="transmembrane region" description="Helical" evidence="7">
    <location>
        <begin position="138"/>
        <end position="158"/>
    </location>
</feature>
<proteinExistence type="predicted"/>
<protein>
    <submittedName>
        <fullName evidence="9">PspC domain-containing protein</fullName>
    </submittedName>
</protein>
<keyword evidence="4 7" id="KW-1133">Transmembrane helix</keyword>
<feature type="transmembrane region" description="Helical" evidence="7">
    <location>
        <begin position="243"/>
        <end position="265"/>
    </location>
</feature>
<evidence type="ECO:0000256" key="6">
    <source>
        <dbReference type="SAM" id="MobiDB-lite"/>
    </source>
</evidence>
<gene>
    <name evidence="9" type="ORF">FBF37_00980</name>
</gene>
<evidence type="ECO:0000256" key="3">
    <source>
        <dbReference type="ARBA" id="ARBA00022692"/>
    </source>
</evidence>
<evidence type="ECO:0000256" key="7">
    <source>
        <dbReference type="SAM" id="Phobius"/>
    </source>
</evidence>
<keyword evidence="2" id="KW-1003">Cell membrane</keyword>
<keyword evidence="10" id="KW-1185">Reference proteome</keyword>
<dbReference type="PANTHER" id="PTHR33885">
    <property type="entry name" value="PHAGE SHOCK PROTEIN C"/>
    <property type="match status" value="1"/>
</dbReference>
<evidence type="ECO:0000313" key="9">
    <source>
        <dbReference type="EMBL" id="QCT42047.1"/>
    </source>
</evidence>
<evidence type="ECO:0000256" key="5">
    <source>
        <dbReference type="ARBA" id="ARBA00023136"/>
    </source>
</evidence>
<comment type="subcellular location">
    <subcellularLocation>
        <location evidence="1">Cell membrane</location>
        <topology evidence="1">Single-pass membrane protein</topology>
    </subcellularLocation>
</comment>
<dbReference type="OrthoDB" id="5772680at2"/>
<keyword evidence="5 7" id="KW-0472">Membrane</keyword>
<dbReference type="EMBL" id="CP040004">
    <property type="protein sequence ID" value="QCT42047.1"/>
    <property type="molecule type" value="Genomic_DNA"/>
</dbReference>
<dbReference type="InterPro" id="IPR007168">
    <property type="entry name" value="Phageshock_PspC_N"/>
</dbReference>